<feature type="region of interest" description="Disordered" evidence="2">
    <location>
        <begin position="1"/>
        <end position="40"/>
    </location>
</feature>
<dbReference type="AlphaFoldDB" id="A0A6S6VGL3"/>
<dbReference type="GO" id="GO:0008474">
    <property type="term" value="F:palmitoyl-(protein) hydrolase activity"/>
    <property type="evidence" value="ECO:0007669"/>
    <property type="project" value="TreeGrafter"/>
</dbReference>
<dbReference type="InterPro" id="IPR029058">
    <property type="entry name" value="AB_hydrolase_fold"/>
</dbReference>
<evidence type="ECO:0000256" key="2">
    <source>
        <dbReference type="SAM" id="MobiDB-lite"/>
    </source>
</evidence>
<evidence type="ECO:0000313" key="5">
    <source>
        <dbReference type="Proteomes" id="UP000472372"/>
    </source>
</evidence>
<feature type="domain" description="Phospholipase/carboxylesterase/thioesterase" evidence="3">
    <location>
        <begin position="68"/>
        <end position="127"/>
    </location>
</feature>
<dbReference type="Pfam" id="PF02230">
    <property type="entry name" value="Abhydrolase_2"/>
    <property type="match status" value="1"/>
</dbReference>
<feature type="compositionally biased region" description="Acidic residues" evidence="2">
    <location>
        <begin position="1"/>
        <end position="15"/>
    </location>
</feature>
<protein>
    <submittedName>
        <fullName evidence="4">Esterase</fullName>
    </submittedName>
</protein>
<dbReference type="Gene3D" id="3.40.50.1820">
    <property type="entry name" value="alpha/beta hydrolase"/>
    <property type="match status" value="1"/>
</dbReference>
<dbReference type="InterPro" id="IPR003140">
    <property type="entry name" value="PLipase/COase/thioEstase"/>
</dbReference>
<feature type="compositionally biased region" description="Acidic residues" evidence="2">
    <location>
        <begin position="22"/>
        <end position="36"/>
    </location>
</feature>
<dbReference type="PANTHER" id="PTHR10655">
    <property type="entry name" value="LYSOPHOSPHOLIPASE-RELATED"/>
    <property type="match status" value="1"/>
</dbReference>
<dbReference type="EMBL" id="HG992979">
    <property type="protein sequence ID" value="CAE7021640.1"/>
    <property type="molecule type" value="Genomic_DNA"/>
</dbReference>
<dbReference type="GO" id="GO:0052689">
    <property type="term" value="F:carboxylic ester hydrolase activity"/>
    <property type="evidence" value="ECO:0007669"/>
    <property type="project" value="TreeGrafter"/>
</dbReference>
<organism evidence="4 5">
    <name type="scientific">Pyrenophora teres f. teres</name>
    <dbReference type="NCBI Taxonomy" id="97479"/>
    <lineage>
        <taxon>Eukaryota</taxon>
        <taxon>Fungi</taxon>
        <taxon>Dikarya</taxon>
        <taxon>Ascomycota</taxon>
        <taxon>Pezizomycotina</taxon>
        <taxon>Dothideomycetes</taxon>
        <taxon>Pleosporomycetidae</taxon>
        <taxon>Pleosporales</taxon>
        <taxon>Pleosporineae</taxon>
        <taxon>Pleosporaceae</taxon>
        <taxon>Pyrenophora</taxon>
    </lineage>
</organism>
<evidence type="ECO:0000256" key="1">
    <source>
        <dbReference type="ARBA" id="ARBA00006499"/>
    </source>
</evidence>
<dbReference type="SUPFAM" id="SSF53474">
    <property type="entry name" value="alpha/beta-Hydrolases"/>
    <property type="match status" value="1"/>
</dbReference>
<reference evidence="4" key="1">
    <citation type="submission" date="2021-02" db="EMBL/GenBank/DDBJ databases">
        <authorList>
            <person name="Syme A R."/>
            <person name="Syme A R."/>
            <person name="Moolhuijzen P."/>
        </authorList>
    </citation>
    <scope>NUCLEOTIDE SEQUENCE</scope>
    <source>
        <strain evidence="4">W1-1</strain>
    </source>
</reference>
<dbReference type="PANTHER" id="PTHR10655:SF64">
    <property type="entry name" value="PHOSPHOLIPASE_CARBOXYLESTERASE_THIOESTERASE DOMAIN-CONTAINING PROTEIN"/>
    <property type="match status" value="1"/>
</dbReference>
<comment type="similarity">
    <text evidence="1">Belongs to the AB hydrolase superfamily. AB hydrolase 2 family.</text>
</comment>
<name>A0A6S6VGL3_9PLEO</name>
<gene>
    <name evidence="4" type="ORF">PTTW11_03300</name>
</gene>
<accession>A0A6S6VGL3</accession>
<evidence type="ECO:0000313" key="4">
    <source>
        <dbReference type="EMBL" id="CAE7021640.1"/>
    </source>
</evidence>
<evidence type="ECO:0000259" key="3">
    <source>
        <dbReference type="Pfam" id="PF02230"/>
    </source>
</evidence>
<dbReference type="Proteomes" id="UP000472372">
    <property type="component" value="Chromosome 3"/>
</dbReference>
<dbReference type="GO" id="GO:0005737">
    <property type="term" value="C:cytoplasm"/>
    <property type="evidence" value="ECO:0007669"/>
    <property type="project" value="TreeGrafter"/>
</dbReference>
<dbReference type="InterPro" id="IPR050565">
    <property type="entry name" value="LYPA1-2/EST-like"/>
</dbReference>
<sequence>MHDSVEEAEDENDDDASVKLDEDVEDMFERDEDESGTETKFERAVGCLSDELGTCGNVSGEHDQPAMQSIPVFMGHGTDDEKVPCSIGKLAAELLTTLDVNVTWEEYEGLDHSYSDMLRDFVEFLENLKPYLELRF</sequence>
<proteinExistence type="inferred from homology"/>